<name>A0AAN8UD13_SOLBU</name>
<evidence type="ECO:0000313" key="2">
    <source>
        <dbReference type="Proteomes" id="UP001371456"/>
    </source>
</evidence>
<dbReference type="Proteomes" id="UP001371456">
    <property type="component" value="Unassembled WGS sequence"/>
</dbReference>
<organism evidence="1 2">
    <name type="scientific">Solanum bulbocastanum</name>
    <name type="common">Wild potato</name>
    <dbReference type="NCBI Taxonomy" id="147425"/>
    <lineage>
        <taxon>Eukaryota</taxon>
        <taxon>Viridiplantae</taxon>
        <taxon>Streptophyta</taxon>
        <taxon>Embryophyta</taxon>
        <taxon>Tracheophyta</taxon>
        <taxon>Spermatophyta</taxon>
        <taxon>Magnoliopsida</taxon>
        <taxon>eudicotyledons</taxon>
        <taxon>Gunneridae</taxon>
        <taxon>Pentapetalae</taxon>
        <taxon>asterids</taxon>
        <taxon>lamiids</taxon>
        <taxon>Solanales</taxon>
        <taxon>Solanaceae</taxon>
        <taxon>Solanoideae</taxon>
        <taxon>Solaneae</taxon>
        <taxon>Solanum</taxon>
    </lineage>
</organism>
<dbReference type="EMBL" id="JBANQN010000001">
    <property type="protein sequence ID" value="KAK6803001.1"/>
    <property type="molecule type" value="Genomic_DNA"/>
</dbReference>
<keyword evidence="2" id="KW-1185">Reference proteome</keyword>
<proteinExistence type="predicted"/>
<accession>A0AAN8UD13</accession>
<dbReference type="PANTHER" id="PTHR48449:SF1">
    <property type="entry name" value="DUF1985 DOMAIN-CONTAINING PROTEIN"/>
    <property type="match status" value="1"/>
</dbReference>
<sequence length="166" mass="18627">MGVDGVSGSKGVTGVKLKGVSLVSKKRKRTTQPPKIKKKQSRWCSYVTINVFVDITNLLGKNDSVHLFRESPFGYILDLLQVKVQPQIIRSLVNHLSNSRDDVFVFNLNGKALHFGLSEFRVITGFKCGGCMGFDHDPSSTSKLLSRYFPNAIDKVLKVYFIRVFN</sequence>
<evidence type="ECO:0000313" key="1">
    <source>
        <dbReference type="EMBL" id="KAK6803001.1"/>
    </source>
</evidence>
<dbReference type="PANTHER" id="PTHR48449">
    <property type="entry name" value="DUF1985 DOMAIN-CONTAINING PROTEIN"/>
    <property type="match status" value="1"/>
</dbReference>
<protein>
    <submittedName>
        <fullName evidence="1">Uncharacterized protein</fullName>
    </submittedName>
</protein>
<gene>
    <name evidence="1" type="ORF">RDI58_000785</name>
</gene>
<dbReference type="AlphaFoldDB" id="A0AAN8UD13"/>
<reference evidence="1 2" key="1">
    <citation type="submission" date="2024-02" db="EMBL/GenBank/DDBJ databases">
        <title>de novo genome assembly of Solanum bulbocastanum strain 11H21.</title>
        <authorList>
            <person name="Hosaka A.J."/>
        </authorList>
    </citation>
    <scope>NUCLEOTIDE SEQUENCE [LARGE SCALE GENOMIC DNA]</scope>
    <source>
        <tissue evidence="1">Young leaves</tissue>
    </source>
</reference>
<comment type="caution">
    <text evidence="1">The sequence shown here is derived from an EMBL/GenBank/DDBJ whole genome shotgun (WGS) entry which is preliminary data.</text>
</comment>